<dbReference type="RefSeq" id="WP_202857152.1">
    <property type="nucleotide sequence ID" value="NZ_JAEUGD010000047.1"/>
</dbReference>
<accession>A0A937FZ21</accession>
<protein>
    <submittedName>
        <fullName evidence="2">Uncharacterized protein</fullName>
    </submittedName>
</protein>
<evidence type="ECO:0000313" key="3">
    <source>
        <dbReference type="Proteomes" id="UP000614216"/>
    </source>
</evidence>
<keyword evidence="3" id="KW-1185">Reference proteome</keyword>
<sequence>MIIKKFTMNAIIITLGTVLIVAITLIYSLKLVLESDSDIDVRMKASDAEFIINKKDRR</sequence>
<evidence type="ECO:0000256" key="1">
    <source>
        <dbReference type="SAM" id="Phobius"/>
    </source>
</evidence>
<keyword evidence="1" id="KW-0812">Transmembrane</keyword>
<proteinExistence type="predicted"/>
<dbReference type="EMBL" id="JAEUGD010000047">
    <property type="protein sequence ID" value="MBL6447613.1"/>
    <property type="molecule type" value="Genomic_DNA"/>
</dbReference>
<comment type="caution">
    <text evidence="2">The sequence shown here is derived from an EMBL/GenBank/DDBJ whole genome shotgun (WGS) entry which is preliminary data.</text>
</comment>
<name>A0A937FZ21_9BACT</name>
<evidence type="ECO:0000313" key="2">
    <source>
        <dbReference type="EMBL" id="MBL6447613.1"/>
    </source>
</evidence>
<keyword evidence="1" id="KW-0472">Membrane</keyword>
<keyword evidence="1" id="KW-1133">Transmembrane helix</keyword>
<feature type="transmembrane region" description="Helical" evidence="1">
    <location>
        <begin position="12"/>
        <end position="33"/>
    </location>
</feature>
<reference evidence="2" key="1">
    <citation type="submission" date="2021-01" db="EMBL/GenBank/DDBJ databases">
        <title>Fulvivirga kasyanovii gen. nov., sp nov., a novel member of the phylum Bacteroidetes isolated from seawater in a mussel farm.</title>
        <authorList>
            <person name="Zhao L.-H."/>
            <person name="Wang Z.-J."/>
        </authorList>
    </citation>
    <scope>NUCLEOTIDE SEQUENCE</scope>
    <source>
        <strain evidence="2">29W222</strain>
    </source>
</reference>
<organism evidence="2 3">
    <name type="scientific">Fulvivirga marina</name>
    <dbReference type="NCBI Taxonomy" id="2494733"/>
    <lineage>
        <taxon>Bacteria</taxon>
        <taxon>Pseudomonadati</taxon>
        <taxon>Bacteroidota</taxon>
        <taxon>Cytophagia</taxon>
        <taxon>Cytophagales</taxon>
        <taxon>Fulvivirgaceae</taxon>
        <taxon>Fulvivirga</taxon>
    </lineage>
</organism>
<dbReference type="AlphaFoldDB" id="A0A937FZ21"/>
<gene>
    <name evidence="2" type="ORF">JMN32_14945</name>
</gene>
<dbReference type="Proteomes" id="UP000614216">
    <property type="component" value="Unassembled WGS sequence"/>
</dbReference>